<dbReference type="EC" id="3.1.1.96" evidence="4"/>
<comment type="function">
    <text evidence="4">D-aminoacyl-tRNA deacylase with broad substrate specificity. By recycling D-aminoacyl-tRNA to D-amino acids and free tRNA molecules, this enzyme counteracts the toxicity associated with the formation of D-aminoacyl-tRNA entities in vivo.</text>
</comment>
<comment type="caution">
    <text evidence="5">The sequence shown here is derived from an EMBL/GenBank/DDBJ whole genome shotgun (WGS) entry which is preliminary data.</text>
</comment>
<dbReference type="SUPFAM" id="SSF142535">
    <property type="entry name" value="AF0625-like"/>
    <property type="match status" value="1"/>
</dbReference>
<protein>
    <recommendedName>
        <fullName evidence="4">D-aminoacyl-tRNA deacylase</fullName>
        <ecNumber evidence="4">3.1.1.96</ecNumber>
    </recommendedName>
</protein>
<dbReference type="Gene3D" id="3.40.630.50">
    <property type="entry name" value="AF0625-like"/>
    <property type="match status" value="1"/>
</dbReference>
<name>A0A9Q4KSV6_9EURY</name>
<dbReference type="PANTHER" id="PTHR34667:SF1">
    <property type="entry name" value="D-AMINOACYL-TRNA DEACYLASE"/>
    <property type="match status" value="1"/>
</dbReference>
<evidence type="ECO:0000313" key="5">
    <source>
        <dbReference type="EMBL" id="MDE4908059.1"/>
    </source>
</evidence>
<keyword evidence="6" id="KW-1185">Reference proteome</keyword>
<evidence type="ECO:0000256" key="3">
    <source>
        <dbReference type="ARBA" id="ARBA00022833"/>
    </source>
</evidence>
<dbReference type="HAMAP" id="MF_00562">
    <property type="entry name" value="Deacylase_DtdA"/>
    <property type="match status" value="1"/>
</dbReference>
<evidence type="ECO:0000256" key="2">
    <source>
        <dbReference type="ARBA" id="ARBA00022801"/>
    </source>
</evidence>
<keyword evidence="3 4" id="KW-0862">Zinc</keyword>
<evidence type="ECO:0000313" key="6">
    <source>
        <dbReference type="Proteomes" id="UP001143747"/>
    </source>
</evidence>
<evidence type="ECO:0000256" key="4">
    <source>
        <dbReference type="HAMAP-Rule" id="MF_00562"/>
    </source>
</evidence>
<dbReference type="GO" id="GO:0008270">
    <property type="term" value="F:zinc ion binding"/>
    <property type="evidence" value="ECO:0007669"/>
    <property type="project" value="UniProtKB-UniRule"/>
</dbReference>
<organism evidence="5 6">
    <name type="scientific">Methanogenium marinum</name>
    <dbReference type="NCBI Taxonomy" id="348610"/>
    <lineage>
        <taxon>Archaea</taxon>
        <taxon>Methanobacteriati</taxon>
        <taxon>Methanobacteriota</taxon>
        <taxon>Stenosarchaea group</taxon>
        <taxon>Methanomicrobia</taxon>
        <taxon>Methanomicrobiales</taxon>
        <taxon>Methanomicrobiaceae</taxon>
        <taxon>Methanogenium</taxon>
    </lineage>
</organism>
<sequence>MNIALIHSSIDPAGINIAAHLAPRVGAEGRDGEVCTWAGHTLRFMTAPGRLIYEENLDERAAADMIIFLSRHTSQNPVPALTVHVTGNYGDAALGGESRTLSRAAPAWMHAALCALAPRAPEGFRVSYEVTHHGPTGLLTPSFFIEIGSTEAEWTDPLCGAAVADALVSVLTEGPGDVISLIGFGGNHYAARETDIALAGRAAWGHIAHTREVAGLDASMIQQMAAMTGAVAAYIDRKALPKDTLNKISVLLRECGIPRVSESELRMIGALSLPVFLRMREMAQGEVPGASLRVMDISGDGDPVFVHIPVILLREALKCDEKKYLRSVLGIPAVLVLSLEGAPLPFVLTYERYESQILHLLISSCVKILTSDGSAHVSDDDIIIRKVSFDPEKACNLGVPKGPLFGRLAAGQEIEIDGTIISPDMVSVRTERVIHVPGLENYL</sequence>
<comment type="similarity">
    <text evidence="4">Belongs to the DtdA deacylase family.</text>
</comment>
<reference evidence="5" key="1">
    <citation type="submission" date="2022-01" db="EMBL/GenBank/DDBJ databases">
        <title>Draft genome of Methanogenium marinum DSM 15558.</title>
        <authorList>
            <person name="Chen S.-C."/>
            <person name="You Y.-T."/>
        </authorList>
    </citation>
    <scope>NUCLEOTIDE SEQUENCE</scope>
    <source>
        <strain evidence="5">DSM 15558</strain>
    </source>
</reference>
<proteinExistence type="inferred from homology"/>
<dbReference type="Pfam" id="PF04414">
    <property type="entry name" value="tRNA_deacylase"/>
    <property type="match status" value="1"/>
</dbReference>
<dbReference type="RefSeq" id="WP_274924697.1">
    <property type="nucleotide sequence ID" value="NZ_JAKELO010000002.1"/>
</dbReference>
<comment type="subunit">
    <text evidence="4">Monomer.</text>
</comment>
<dbReference type="Proteomes" id="UP001143747">
    <property type="component" value="Unassembled WGS sequence"/>
</dbReference>
<comment type="cofactor">
    <cofactor evidence="4">
        <name>Zn(2+)</name>
        <dbReference type="ChEBI" id="CHEBI:29105"/>
    </cofactor>
    <text evidence="4">Binds 2 Zn(2+) ions per subunit.</text>
</comment>
<dbReference type="EMBL" id="JAKELO010000002">
    <property type="protein sequence ID" value="MDE4908059.1"/>
    <property type="molecule type" value="Genomic_DNA"/>
</dbReference>
<dbReference type="GO" id="GO:0019478">
    <property type="term" value="P:D-amino acid catabolic process"/>
    <property type="evidence" value="ECO:0007669"/>
    <property type="project" value="UniProtKB-UniRule"/>
</dbReference>
<dbReference type="AlphaFoldDB" id="A0A9Q4KSV6"/>
<evidence type="ECO:0000256" key="1">
    <source>
        <dbReference type="ARBA" id="ARBA00022723"/>
    </source>
</evidence>
<gene>
    <name evidence="4" type="primary">dtdA</name>
    <name evidence="5" type="ORF">L0665_05475</name>
</gene>
<comment type="catalytic activity">
    <reaction evidence="4">
        <text>a D-aminoacyl-tRNA + H2O = a tRNA + a D-alpha-amino acid + H(+)</text>
        <dbReference type="Rhea" id="RHEA:13953"/>
        <dbReference type="Rhea" id="RHEA-COMP:10123"/>
        <dbReference type="Rhea" id="RHEA-COMP:10124"/>
        <dbReference type="ChEBI" id="CHEBI:15377"/>
        <dbReference type="ChEBI" id="CHEBI:15378"/>
        <dbReference type="ChEBI" id="CHEBI:59871"/>
        <dbReference type="ChEBI" id="CHEBI:78442"/>
        <dbReference type="ChEBI" id="CHEBI:79333"/>
        <dbReference type="EC" id="3.1.1.96"/>
    </reaction>
</comment>
<dbReference type="InterPro" id="IPR007508">
    <property type="entry name" value="DtdA"/>
</dbReference>
<dbReference type="PANTHER" id="PTHR34667">
    <property type="entry name" value="D-AMINOACYL-TRNA DEACYLASE"/>
    <property type="match status" value="1"/>
</dbReference>
<dbReference type="InterPro" id="IPR018033">
    <property type="entry name" value="Deacylase_DtdA_archaea"/>
</dbReference>
<keyword evidence="2 4" id="KW-0378">Hydrolase</keyword>
<comment type="catalytic activity">
    <reaction evidence="4">
        <text>glycyl-tRNA(Ala) + H2O = tRNA(Ala) + glycine + H(+)</text>
        <dbReference type="Rhea" id="RHEA:53744"/>
        <dbReference type="Rhea" id="RHEA-COMP:9657"/>
        <dbReference type="Rhea" id="RHEA-COMP:13640"/>
        <dbReference type="ChEBI" id="CHEBI:15377"/>
        <dbReference type="ChEBI" id="CHEBI:15378"/>
        <dbReference type="ChEBI" id="CHEBI:57305"/>
        <dbReference type="ChEBI" id="CHEBI:78442"/>
        <dbReference type="ChEBI" id="CHEBI:78522"/>
        <dbReference type="EC" id="3.1.1.96"/>
    </reaction>
</comment>
<dbReference type="GO" id="GO:0051499">
    <property type="term" value="F:D-aminoacyl-tRNA deacylase activity"/>
    <property type="evidence" value="ECO:0007669"/>
    <property type="project" value="UniProtKB-UniRule"/>
</dbReference>
<keyword evidence="1 4" id="KW-0479">Metal-binding</keyword>
<dbReference type="Gene3D" id="3.40.50.10700">
    <property type="entry name" value="AF0625-like"/>
    <property type="match status" value="1"/>
</dbReference>
<accession>A0A9Q4KSV6</accession>